<keyword evidence="3" id="KW-1185">Reference proteome</keyword>
<dbReference type="PANTHER" id="PTHR33294:SF3">
    <property type="entry name" value="AWPM-19-LIKE FAMILY PROTEIN"/>
    <property type="match status" value="1"/>
</dbReference>
<proteinExistence type="predicted"/>
<evidence type="ECO:0000313" key="3">
    <source>
        <dbReference type="Proteomes" id="UP000289340"/>
    </source>
</evidence>
<feature type="transmembrane region" description="Helical" evidence="1">
    <location>
        <begin position="136"/>
        <end position="160"/>
    </location>
</feature>
<keyword evidence="1" id="KW-0812">Transmembrane</keyword>
<feature type="transmembrane region" description="Helical" evidence="1">
    <location>
        <begin position="97"/>
        <end position="116"/>
    </location>
</feature>
<feature type="transmembrane region" description="Helical" evidence="1">
    <location>
        <begin position="12"/>
        <end position="31"/>
    </location>
</feature>
<comment type="caution">
    <text evidence="2">The sequence shown here is derived from an EMBL/GenBank/DDBJ whole genome shotgun (WGS) entry which is preliminary data.</text>
</comment>
<evidence type="ECO:0000256" key="1">
    <source>
        <dbReference type="SAM" id="Phobius"/>
    </source>
</evidence>
<dbReference type="InterPro" id="IPR008390">
    <property type="entry name" value="AWPM-19"/>
</dbReference>
<dbReference type="Proteomes" id="UP000289340">
    <property type="component" value="Chromosome 7"/>
</dbReference>
<dbReference type="PANTHER" id="PTHR33294">
    <property type="entry name" value="AWPM-19-LIKE FAMILY PROTEIN"/>
    <property type="match status" value="1"/>
</dbReference>
<accession>A0A445K1N5</accession>
<name>A0A445K1N5_GLYSO</name>
<evidence type="ECO:0000313" key="2">
    <source>
        <dbReference type="EMBL" id="RZC04639.1"/>
    </source>
</evidence>
<dbReference type="Gramene" id="XM_028385976.1">
    <property type="protein sequence ID" value="XP_028241777.1"/>
    <property type="gene ID" value="LOC114420115"/>
</dbReference>
<organism evidence="2 3">
    <name type="scientific">Glycine soja</name>
    <name type="common">Wild soybean</name>
    <dbReference type="NCBI Taxonomy" id="3848"/>
    <lineage>
        <taxon>Eukaryota</taxon>
        <taxon>Viridiplantae</taxon>
        <taxon>Streptophyta</taxon>
        <taxon>Embryophyta</taxon>
        <taxon>Tracheophyta</taxon>
        <taxon>Spermatophyta</taxon>
        <taxon>Magnoliopsida</taxon>
        <taxon>eudicotyledons</taxon>
        <taxon>Gunneridae</taxon>
        <taxon>Pentapetalae</taxon>
        <taxon>rosids</taxon>
        <taxon>fabids</taxon>
        <taxon>Fabales</taxon>
        <taxon>Fabaceae</taxon>
        <taxon>Papilionoideae</taxon>
        <taxon>50 kb inversion clade</taxon>
        <taxon>NPAAA clade</taxon>
        <taxon>indigoferoid/millettioid clade</taxon>
        <taxon>Phaseoleae</taxon>
        <taxon>Glycine</taxon>
        <taxon>Glycine subgen. Soja</taxon>
    </lineage>
</organism>
<keyword evidence="1" id="KW-1133">Transmembrane helix</keyword>
<gene>
    <name evidence="2" type="ORF">D0Y65_018978</name>
</gene>
<dbReference type="Pfam" id="PF05512">
    <property type="entry name" value="AWPM-19"/>
    <property type="match status" value="1"/>
</dbReference>
<sequence length="167" mass="17801">MASGSKSVASILLVLNLVLYFIVLVIASWAVNHGIQRSGETASVLSIPARIFPIYFPMGNMTTGFFVIFSLVAGVVGFTTSLTGLQNILQWNAPNLHAAAMSSLTTWALTLLAMGFACKEIELGWTDSNLRTLETITIIVSATQLLCTGVIHVGVSEVVAQRMGGRV</sequence>
<feature type="transmembrane region" description="Helical" evidence="1">
    <location>
        <begin position="65"/>
        <end position="85"/>
    </location>
</feature>
<dbReference type="AlphaFoldDB" id="A0A445K1N5"/>
<reference evidence="2 3" key="1">
    <citation type="submission" date="2018-09" db="EMBL/GenBank/DDBJ databases">
        <title>A high-quality reference genome of wild soybean provides a powerful tool to mine soybean genomes.</title>
        <authorList>
            <person name="Xie M."/>
            <person name="Chung C.Y.L."/>
            <person name="Li M.-W."/>
            <person name="Wong F.-L."/>
            <person name="Chan T.-F."/>
            <person name="Lam H.-M."/>
        </authorList>
    </citation>
    <scope>NUCLEOTIDE SEQUENCE [LARGE SCALE GENOMIC DNA]</scope>
    <source>
        <strain evidence="3">cv. W05</strain>
        <tissue evidence="2">Hypocotyl of etiolated seedlings</tissue>
    </source>
</reference>
<keyword evidence="1" id="KW-0472">Membrane</keyword>
<protein>
    <submittedName>
        <fullName evidence="2">Membrane protein PM19L</fullName>
    </submittedName>
</protein>
<dbReference type="EMBL" id="QZWG01000007">
    <property type="protein sequence ID" value="RZC04639.1"/>
    <property type="molecule type" value="Genomic_DNA"/>
</dbReference>